<evidence type="ECO:0000313" key="9">
    <source>
        <dbReference type="Proteomes" id="UP000198318"/>
    </source>
</evidence>
<evidence type="ECO:0000256" key="2">
    <source>
        <dbReference type="ARBA" id="ARBA00022741"/>
    </source>
</evidence>
<dbReference type="EMBL" id="FZOR01000001">
    <property type="protein sequence ID" value="SNS17937.1"/>
    <property type="molecule type" value="Genomic_DNA"/>
</dbReference>
<dbReference type="Gene3D" id="3.30.200.20">
    <property type="entry name" value="Phosphorylase Kinase, domain 1"/>
    <property type="match status" value="1"/>
</dbReference>
<gene>
    <name evidence="8" type="ORF">SAMN05443665_1001348</name>
</gene>
<feature type="domain" description="Protein kinase" evidence="7">
    <location>
        <begin position="100"/>
        <end position="358"/>
    </location>
</feature>
<keyword evidence="9" id="KW-1185">Reference proteome</keyword>
<keyword evidence="6" id="KW-0472">Membrane</keyword>
<feature type="compositionally biased region" description="Low complexity" evidence="5">
    <location>
        <begin position="14"/>
        <end position="26"/>
    </location>
</feature>
<dbReference type="PANTHER" id="PTHR43289">
    <property type="entry name" value="MITOGEN-ACTIVATED PROTEIN KINASE KINASE KINASE 20-RELATED"/>
    <property type="match status" value="1"/>
</dbReference>
<keyword evidence="6" id="KW-0812">Transmembrane</keyword>
<keyword evidence="3 8" id="KW-0418">Kinase</keyword>
<keyword evidence="4" id="KW-0067">ATP-binding</keyword>
<evidence type="ECO:0000256" key="1">
    <source>
        <dbReference type="ARBA" id="ARBA00022679"/>
    </source>
</evidence>
<dbReference type="Proteomes" id="UP000198318">
    <property type="component" value="Unassembled WGS sequence"/>
</dbReference>
<dbReference type="GO" id="GO:0005524">
    <property type="term" value="F:ATP binding"/>
    <property type="evidence" value="ECO:0007669"/>
    <property type="project" value="UniProtKB-KW"/>
</dbReference>
<dbReference type="CDD" id="cd14014">
    <property type="entry name" value="STKc_PknB_like"/>
    <property type="match status" value="1"/>
</dbReference>
<keyword evidence="2" id="KW-0547">Nucleotide-binding</keyword>
<name>A0A239CCI5_9ACTN</name>
<keyword evidence="1" id="KW-0808">Transferase</keyword>
<feature type="transmembrane region" description="Helical" evidence="6">
    <location>
        <begin position="370"/>
        <end position="389"/>
    </location>
</feature>
<evidence type="ECO:0000256" key="3">
    <source>
        <dbReference type="ARBA" id="ARBA00022777"/>
    </source>
</evidence>
<dbReference type="PANTHER" id="PTHR43289:SF34">
    <property type="entry name" value="SERINE_THREONINE-PROTEIN KINASE YBDM-RELATED"/>
    <property type="match status" value="1"/>
</dbReference>
<dbReference type="RefSeq" id="WP_245868139.1">
    <property type="nucleotide sequence ID" value="NZ_FZOR01000001.1"/>
</dbReference>
<evidence type="ECO:0000256" key="4">
    <source>
        <dbReference type="ARBA" id="ARBA00022840"/>
    </source>
</evidence>
<dbReference type="Gene3D" id="1.10.510.10">
    <property type="entry name" value="Transferase(Phosphotransferase) domain 1"/>
    <property type="match status" value="1"/>
</dbReference>
<dbReference type="InterPro" id="IPR011009">
    <property type="entry name" value="Kinase-like_dom_sf"/>
</dbReference>
<evidence type="ECO:0000256" key="5">
    <source>
        <dbReference type="SAM" id="MobiDB-lite"/>
    </source>
</evidence>
<keyword evidence="6" id="KW-1133">Transmembrane helix</keyword>
<protein>
    <submittedName>
        <fullName evidence="8">Serine/threonine protein kinase</fullName>
    </submittedName>
</protein>
<feature type="compositionally biased region" description="Basic and acidic residues" evidence="5">
    <location>
        <begin position="74"/>
        <end position="96"/>
    </location>
</feature>
<dbReference type="InterPro" id="IPR000719">
    <property type="entry name" value="Prot_kinase_dom"/>
</dbReference>
<evidence type="ECO:0000313" key="8">
    <source>
        <dbReference type="EMBL" id="SNS17937.1"/>
    </source>
</evidence>
<organism evidence="8 9">
    <name type="scientific">Actinomadura meyerae</name>
    <dbReference type="NCBI Taxonomy" id="240840"/>
    <lineage>
        <taxon>Bacteria</taxon>
        <taxon>Bacillati</taxon>
        <taxon>Actinomycetota</taxon>
        <taxon>Actinomycetes</taxon>
        <taxon>Streptosporangiales</taxon>
        <taxon>Thermomonosporaceae</taxon>
        <taxon>Actinomadura</taxon>
    </lineage>
</organism>
<dbReference type="SUPFAM" id="SSF56112">
    <property type="entry name" value="Protein kinase-like (PK-like)"/>
    <property type="match status" value="1"/>
</dbReference>
<reference evidence="8 9" key="1">
    <citation type="submission" date="2017-06" db="EMBL/GenBank/DDBJ databases">
        <authorList>
            <person name="Kim H.J."/>
            <person name="Triplett B.A."/>
        </authorList>
    </citation>
    <scope>NUCLEOTIDE SEQUENCE [LARGE SCALE GENOMIC DNA]</scope>
    <source>
        <strain evidence="8 9">DSM 44715</strain>
    </source>
</reference>
<dbReference type="Pfam" id="PF00069">
    <property type="entry name" value="Pkinase"/>
    <property type="match status" value="1"/>
</dbReference>
<dbReference type="PROSITE" id="PS00108">
    <property type="entry name" value="PROTEIN_KINASE_ST"/>
    <property type="match status" value="1"/>
</dbReference>
<dbReference type="AlphaFoldDB" id="A0A239CCI5"/>
<dbReference type="PROSITE" id="PS50011">
    <property type="entry name" value="PROTEIN_KINASE_DOM"/>
    <property type="match status" value="1"/>
</dbReference>
<sequence>MPHDTSRGRTNAHPARPTAARSGRPGRPAKPRPAPPTAKQPAKQAGGKAPGGKQGRVGQAHAGQGRQSGASRPAQDRGGERDREHGTPLGPDDPRRLAGYTLLGRLGEGGQGVVYLGRDGEGGLVTVKLLRGGVAAGQRARSRFVKEAEAALQVSGRHTARVLDADMTGDRPYIVSEYVEGPSLQQVVADRGPLPAPQLRKVALRTAAALAAIHRAGIVHRDFKPGNVLLGPDGAKVIDFGVARTTDALGPATPLTTGPVGTPAYMAPEQIEDEPVGPPADVFAWGAAMVFAATGRPPFGTGPSAAVMRRVTSRPPDLGDLRGPLRDLAARCLDKNPAARPTAPQLVRALREGRTPAPKPRPKRIPRYRWRMMVALGAVVVTGFALGMLF</sequence>
<evidence type="ECO:0000256" key="6">
    <source>
        <dbReference type="SAM" id="Phobius"/>
    </source>
</evidence>
<dbReference type="GO" id="GO:0004674">
    <property type="term" value="F:protein serine/threonine kinase activity"/>
    <property type="evidence" value="ECO:0007669"/>
    <property type="project" value="UniProtKB-KW"/>
</dbReference>
<evidence type="ECO:0000259" key="7">
    <source>
        <dbReference type="PROSITE" id="PS50011"/>
    </source>
</evidence>
<keyword evidence="8" id="KW-0723">Serine/threonine-protein kinase</keyword>
<feature type="region of interest" description="Disordered" evidence="5">
    <location>
        <begin position="1"/>
        <end position="98"/>
    </location>
</feature>
<accession>A0A239CCI5</accession>
<proteinExistence type="predicted"/>
<dbReference type="InterPro" id="IPR008271">
    <property type="entry name" value="Ser/Thr_kinase_AS"/>
</dbReference>